<sequence length="266" mass="30157">MIERWQRIGSVLVKLQLANERTASCVGYTIGDSHLAADSGMVPDYTLKIEDGYGESYDEVTPVAYEKDGDGGIKVTRADFRLESEADLKTASLRFHDYFGLRTGLLNWLSRILARLNWGMLIHSSCIVQDGQAYIFSGYSGAGKTTIASMSRPRPIMADETALVELCEDGRVLIHDSPFRNDFKEPYRAGPVPLKGIYLIKQSPNVEQHLMSKSAAMLSLFDKIVFWRFERDESLGLIRQCRALVERIPVYELEFQKNDRFWEAIS</sequence>
<evidence type="ECO:0008006" key="3">
    <source>
        <dbReference type="Google" id="ProtNLM"/>
    </source>
</evidence>
<dbReference type="AlphaFoldDB" id="A0A4S4BJ89"/>
<dbReference type="RefSeq" id="WP_136372395.1">
    <property type="nucleotide sequence ID" value="NZ_SSOB01000038.1"/>
</dbReference>
<name>A0A4S4BJ89_9BACL</name>
<keyword evidence="2" id="KW-1185">Reference proteome</keyword>
<proteinExistence type="predicted"/>
<dbReference type="Gene3D" id="3.40.50.300">
    <property type="entry name" value="P-loop containing nucleotide triphosphate hydrolases"/>
    <property type="match status" value="1"/>
</dbReference>
<dbReference type="Proteomes" id="UP000310636">
    <property type="component" value="Unassembled WGS sequence"/>
</dbReference>
<organism evidence="1 2">
    <name type="scientific">Cohnella fermenti</name>
    <dbReference type="NCBI Taxonomy" id="2565925"/>
    <lineage>
        <taxon>Bacteria</taxon>
        <taxon>Bacillati</taxon>
        <taxon>Bacillota</taxon>
        <taxon>Bacilli</taxon>
        <taxon>Bacillales</taxon>
        <taxon>Paenibacillaceae</taxon>
        <taxon>Cohnella</taxon>
    </lineage>
</organism>
<dbReference type="InterPro" id="IPR027417">
    <property type="entry name" value="P-loop_NTPase"/>
</dbReference>
<reference evidence="1 2" key="1">
    <citation type="submission" date="2019-04" db="EMBL/GenBank/DDBJ databases">
        <title>Cohnella sp. nov. isolated from preserved vegetables.</title>
        <authorList>
            <person name="Lin S.-Y."/>
            <person name="Hung M.-H."/>
            <person name="Young C.-C."/>
        </authorList>
    </citation>
    <scope>NUCLEOTIDE SEQUENCE [LARGE SCALE GENOMIC DNA]</scope>
    <source>
        <strain evidence="1 2">CC-MHH1044</strain>
    </source>
</reference>
<dbReference type="SUPFAM" id="SSF53795">
    <property type="entry name" value="PEP carboxykinase-like"/>
    <property type="match status" value="1"/>
</dbReference>
<evidence type="ECO:0000313" key="1">
    <source>
        <dbReference type="EMBL" id="THF74707.1"/>
    </source>
</evidence>
<accession>A0A4S4BJ89</accession>
<dbReference type="EMBL" id="SSOB01000038">
    <property type="protein sequence ID" value="THF74707.1"/>
    <property type="molecule type" value="Genomic_DNA"/>
</dbReference>
<evidence type="ECO:0000313" key="2">
    <source>
        <dbReference type="Proteomes" id="UP000310636"/>
    </source>
</evidence>
<comment type="caution">
    <text evidence="1">The sequence shown here is derived from an EMBL/GenBank/DDBJ whole genome shotgun (WGS) entry which is preliminary data.</text>
</comment>
<dbReference type="OrthoDB" id="116421at2"/>
<protein>
    <recommendedName>
        <fullName evidence="3">Aldolase</fullName>
    </recommendedName>
</protein>
<gene>
    <name evidence="1" type="ORF">E6C55_24150</name>
</gene>